<comment type="caution">
    <text evidence="2">The sequence shown here is derived from an EMBL/GenBank/DDBJ whole genome shotgun (WGS) entry which is preliminary data.</text>
</comment>
<feature type="transmembrane region" description="Helical" evidence="1">
    <location>
        <begin position="6"/>
        <end position="25"/>
    </location>
</feature>
<gene>
    <name evidence="2" type="ORF">H0I76_14705</name>
</gene>
<organism evidence="2 3">
    <name type="scientific">Thermohalobaculum xanthum</name>
    <dbReference type="NCBI Taxonomy" id="2753746"/>
    <lineage>
        <taxon>Bacteria</taxon>
        <taxon>Pseudomonadati</taxon>
        <taxon>Pseudomonadota</taxon>
        <taxon>Alphaproteobacteria</taxon>
        <taxon>Rhodobacterales</taxon>
        <taxon>Paracoccaceae</taxon>
        <taxon>Thermohalobaculum</taxon>
    </lineage>
</organism>
<dbReference type="RefSeq" id="WP_200611284.1">
    <property type="nucleotide sequence ID" value="NZ_JAEHHL010000009.1"/>
</dbReference>
<dbReference type="AlphaFoldDB" id="A0A8J7M960"/>
<protein>
    <submittedName>
        <fullName evidence="2">Uncharacterized protein</fullName>
    </submittedName>
</protein>
<keyword evidence="1" id="KW-0472">Membrane</keyword>
<keyword evidence="3" id="KW-1185">Reference proteome</keyword>
<reference evidence="2" key="1">
    <citation type="submission" date="2020-12" db="EMBL/GenBank/DDBJ databases">
        <title>Bacterial taxonomy.</title>
        <authorList>
            <person name="Pan X."/>
        </authorList>
    </citation>
    <scope>NUCLEOTIDE SEQUENCE</scope>
    <source>
        <strain evidence="2">M0105</strain>
    </source>
</reference>
<feature type="transmembrane region" description="Helical" evidence="1">
    <location>
        <begin position="48"/>
        <end position="71"/>
    </location>
</feature>
<evidence type="ECO:0000256" key="1">
    <source>
        <dbReference type="SAM" id="Phobius"/>
    </source>
</evidence>
<dbReference type="EMBL" id="JAEHHL010000009">
    <property type="protein sequence ID" value="MBK0400448.1"/>
    <property type="molecule type" value="Genomic_DNA"/>
</dbReference>
<keyword evidence="1" id="KW-0812">Transmembrane</keyword>
<evidence type="ECO:0000313" key="2">
    <source>
        <dbReference type="EMBL" id="MBK0400448.1"/>
    </source>
</evidence>
<proteinExistence type="predicted"/>
<keyword evidence="1" id="KW-1133">Transmembrane helix</keyword>
<dbReference type="Proteomes" id="UP000655420">
    <property type="component" value="Unassembled WGS sequence"/>
</dbReference>
<accession>A0A8J7M960</accession>
<name>A0A8J7M960_9RHOB</name>
<evidence type="ECO:0000313" key="3">
    <source>
        <dbReference type="Proteomes" id="UP000655420"/>
    </source>
</evidence>
<sequence>MIGNIVIAIGIAIALAGIAMLVRCIQRASRIRASQFEPGALEAELRRLILMNGAAVGIGFFGLAVMVVGMVV</sequence>